<dbReference type="InterPro" id="IPR014758">
    <property type="entry name" value="Met-tRNA_synth"/>
</dbReference>
<dbReference type="PANTHER" id="PTHR45765">
    <property type="entry name" value="METHIONINE--TRNA LIGASE"/>
    <property type="match status" value="1"/>
</dbReference>
<evidence type="ECO:0000256" key="15">
    <source>
        <dbReference type="ARBA" id="ARBA00023146"/>
    </source>
</evidence>
<dbReference type="InterPro" id="IPR015413">
    <property type="entry name" value="Methionyl/Leucyl_tRNA_Synth"/>
</dbReference>
<dbReference type="SUPFAM" id="SSF47323">
    <property type="entry name" value="Anticodon-binding domain of a subclass of class I aminoacyl-tRNA synthetases"/>
    <property type="match status" value="1"/>
</dbReference>
<keyword evidence="15 21" id="KW-0030">Aminoacyl-tRNA synthetase</keyword>
<dbReference type="InterPro" id="IPR023458">
    <property type="entry name" value="Met-tRNA_ligase_1"/>
</dbReference>
<dbReference type="OrthoDB" id="5844513at2759"/>
<evidence type="ECO:0000256" key="1">
    <source>
        <dbReference type="ARBA" id="ARBA00004240"/>
    </source>
</evidence>
<evidence type="ECO:0000256" key="5">
    <source>
        <dbReference type="ARBA" id="ARBA00005594"/>
    </source>
</evidence>
<dbReference type="InterPro" id="IPR009080">
    <property type="entry name" value="tRNAsynth_Ia_anticodon-bd"/>
</dbReference>
<dbReference type="Gene3D" id="3.40.50.720">
    <property type="entry name" value="NAD(P)-binding Rossmann-like Domain"/>
    <property type="match status" value="1"/>
</dbReference>
<dbReference type="InterPro" id="IPR014729">
    <property type="entry name" value="Rossmann-like_a/b/a_fold"/>
</dbReference>
<gene>
    <name evidence="25" type="ORF">UCRPC4_g05993</name>
</gene>
<evidence type="ECO:0000256" key="8">
    <source>
        <dbReference type="ARBA" id="ARBA00022555"/>
    </source>
</evidence>
<dbReference type="FunFam" id="1.10.730.10:FF:000031">
    <property type="entry name" value="Putative Methionyl-tRNA synthetase"/>
    <property type="match status" value="1"/>
</dbReference>
<dbReference type="InterPro" id="IPR045022">
    <property type="entry name" value="KDSR-like"/>
</dbReference>
<dbReference type="GO" id="GO:0016020">
    <property type="term" value="C:membrane"/>
    <property type="evidence" value="ECO:0007669"/>
    <property type="project" value="GOC"/>
</dbReference>
<dbReference type="InterPro" id="IPR002347">
    <property type="entry name" value="SDR_fam"/>
</dbReference>
<comment type="similarity">
    <text evidence="5 21">Belongs to the class-I aminoacyl-tRNA synthetase family.</text>
</comment>
<dbReference type="InterPro" id="IPR029038">
    <property type="entry name" value="MetRS_Zn"/>
</dbReference>
<keyword evidence="14" id="KW-0746">Sphingolipid metabolism</keyword>
<evidence type="ECO:0000256" key="19">
    <source>
        <dbReference type="ARBA" id="ARBA00047364"/>
    </source>
</evidence>
<protein>
    <recommendedName>
        <fullName evidence="17">Methionyl-tRNA synthetase</fullName>
        <ecNumber evidence="16">1.1.1.102</ecNumber>
        <ecNumber evidence="6">6.1.1.10</ecNumber>
    </recommendedName>
</protein>
<feature type="compositionally biased region" description="Basic and acidic residues" evidence="22">
    <location>
        <begin position="846"/>
        <end position="872"/>
    </location>
</feature>
<dbReference type="GO" id="GO:0047560">
    <property type="term" value="F:3-dehydrosphinganine reductase activity"/>
    <property type="evidence" value="ECO:0007669"/>
    <property type="project" value="UniProtKB-EC"/>
</dbReference>
<dbReference type="CDD" id="cd00814">
    <property type="entry name" value="MetRS_core"/>
    <property type="match status" value="1"/>
</dbReference>
<keyword evidence="10 21" id="KW-0547">Nucleotide-binding</keyword>
<keyword evidence="13 21" id="KW-0648">Protein biosynthesis</keyword>
<keyword evidence="8" id="KW-0820">tRNA-binding</keyword>
<comment type="subcellular location">
    <subcellularLocation>
        <location evidence="2">Cytoplasm</location>
    </subcellularLocation>
    <subcellularLocation>
        <location evidence="1">Endoplasmic reticulum</location>
    </subcellularLocation>
</comment>
<proteinExistence type="inferred from homology"/>
<dbReference type="GO" id="GO:0005524">
    <property type="term" value="F:ATP binding"/>
    <property type="evidence" value="ECO:0007669"/>
    <property type="project" value="UniProtKB-KW"/>
</dbReference>
<evidence type="ECO:0000256" key="16">
    <source>
        <dbReference type="ARBA" id="ARBA00026112"/>
    </source>
</evidence>
<sequence>MNWFTRKNKFLVTGKTVIVTGGSQGMGLGIAKKLASKGANVVIVAQNVPKLENATKAISSCASKYQSQRFHYISADLRKSVETDRVVSEVTTWNNNVVADAVFCCAGNSLPGYFVDTSSEVLRAQMDSIYWSGANMAHSIMKAWLSTGEKKESSSDSTSTRHIVFTSSVLAFFPLAGYAPYNPAKAALRGLADTLVQEVNYYNGARLHSSNGSSSPKIKVHIVYPAGIRSPGFEVEEKLKPNLTKILEGVDVPAEPDVVADTTIAGLERGDYMITINWLGHLMKGAAAGMSPRNGWGVVDTFWTFAGGLIFRYNKARGRPTLYVCGTDEYGTATETKALEEGVSPAELCAKYNKVHAEVYDWFEIGFDIFGRTPTEQHTKISQDMFLKVKEKGFLAERTSEQPFCPKHGKFLADRFVEGTCKICGYEDARGDQCDKCGNLLDPFDLINPRCKVDGETPIRRETTHTYLLLDKLQPVIEEFTEESIRKGGWSRNAKIITESWLKEGLKERGITRDLSWGVPVPLPGYESKVLYVWFEACIGYPSITANYTAEWEQWWRNPENVELFQFLGKDNVPFHSVIFPGCQIATGDKWTKLHHLSATEYLNYEGGKFSKSRGIGVFGNNAKETGIPPDVWRYYLLKNRPESGDTQFEWRSFIDGNNSELLAKLGNFVNRVIKLVNSPKAFGGVIPEQFNPSSLPESFKTHIDEITTLLSQYLSEMETVHLRGALSTAMKIAEAGNGLIQAHRLDNSLIASQPELAAQVVGTVINLIYLCSAIFEPYLPATCASIRSQVNAPFLLIPSEDDIKDGWKPTYLSAGHKIGKAAYLFSKIDDKKADEWRDMFGGNQADRKKKEEDEAKKAAEKARKKQADKERKAARKAAEAANAAAGATGVEASAKGDEVKESEKKIEAGGKPELKGEDGAVDSVVDGLKQVTIPTS</sequence>
<dbReference type="GO" id="GO:0000049">
    <property type="term" value="F:tRNA binding"/>
    <property type="evidence" value="ECO:0007669"/>
    <property type="project" value="UniProtKB-KW"/>
</dbReference>
<feature type="region of interest" description="Disordered" evidence="22">
    <location>
        <begin position="842"/>
        <end position="937"/>
    </location>
</feature>
<dbReference type="PANTHER" id="PTHR45765:SF1">
    <property type="entry name" value="METHIONINE--TRNA LIGASE, CYTOPLASMIC"/>
    <property type="match status" value="1"/>
</dbReference>
<evidence type="ECO:0000259" key="24">
    <source>
        <dbReference type="Pfam" id="PF19303"/>
    </source>
</evidence>
<dbReference type="EMBL" id="LCWF01000166">
    <property type="protein sequence ID" value="KKY16188.1"/>
    <property type="molecule type" value="Genomic_DNA"/>
</dbReference>
<dbReference type="GO" id="GO:0005829">
    <property type="term" value="C:cytosol"/>
    <property type="evidence" value="ECO:0007669"/>
    <property type="project" value="TreeGrafter"/>
</dbReference>
<evidence type="ECO:0000256" key="10">
    <source>
        <dbReference type="ARBA" id="ARBA00022741"/>
    </source>
</evidence>
<keyword evidence="26" id="KW-1185">Reference proteome</keyword>
<dbReference type="EC" id="1.1.1.102" evidence="16"/>
<dbReference type="Pfam" id="PF00106">
    <property type="entry name" value="adh_short"/>
    <property type="match status" value="1"/>
</dbReference>
<dbReference type="SUPFAM" id="SSF57770">
    <property type="entry name" value="Methionyl-tRNA synthetase (MetRS), Zn-domain"/>
    <property type="match status" value="1"/>
</dbReference>
<dbReference type="Gene3D" id="1.10.730.10">
    <property type="entry name" value="Isoleucyl-tRNA Synthetase, Domain 1"/>
    <property type="match status" value="1"/>
</dbReference>
<evidence type="ECO:0000256" key="12">
    <source>
        <dbReference type="ARBA" id="ARBA00022884"/>
    </source>
</evidence>
<dbReference type="InterPro" id="IPR041872">
    <property type="entry name" value="Anticodon_Met"/>
</dbReference>
<dbReference type="GO" id="GO:0006431">
    <property type="term" value="P:methionyl-tRNA aminoacylation"/>
    <property type="evidence" value="ECO:0007669"/>
    <property type="project" value="InterPro"/>
</dbReference>
<dbReference type="Proteomes" id="UP000053317">
    <property type="component" value="Unassembled WGS sequence"/>
</dbReference>
<evidence type="ECO:0000256" key="2">
    <source>
        <dbReference type="ARBA" id="ARBA00004496"/>
    </source>
</evidence>
<dbReference type="InterPro" id="IPR033911">
    <property type="entry name" value="MetRS_core"/>
</dbReference>
<dbReference type="NCBIfam" id="TIGR00398">
    <property type="entry name" value="metG"/>
    <property type="match status" value="1"/>
</dbReference>
<dbReference type="PRINTS" id="PR01041">
    <property type="entry name" value="TRNASYNTHMET"/>
</dbReference>
<feature type="domain" description="Methionyl/Leucyl tRNA synthetase" evidence="23">
    <location>
        <begin position="310"/>
        <end position="673"/>
    </location>
</feature>
<evidence type="ECO:0000256" key="3">
    <source>
        <dbReference type="ARBA" id="ARBA00004760"/>
    </source>
</evidence>
<dbReference type="AlphaFoldDB" id="A0A0G2FWI3"/>
<evidence type="ECO:0000256" key="22">
    <source>
        <dbReference type="SAM" id="MobiDB-lite"/>
    </source>
</evidence>
<comment type="pathway">
    <text evidence="4">Sphingolipid metabolism.</text>
</comment>
<comment type="catalytic activity">
    <reaction evidence="19">
        <text>tRNA(Met) + L-methionine + ATP = L-methionyl-tRNA(Met) + AMP + diphosphate</text>
        <dbReference type="Rhea" id="RHEA:13481"/>
        <dbReference type="Rhea" id="RHEA-COMP:9667"/>
        <dbReference type="Rhea" id="RHEA-COMP:9698"/>
        <dbReference type="ChEBI" id="CHEBI:30616"/>
        <dbReference type="ChEBI" id="CHEBI:33019"/>
        <dbReference type="ChEBI" id="CHEBI:57844"/>
        <dbReference type="ChEBI" id="CHEBI:78442"/>
        <dbReference type="ChEBI" id="CHEBI:78530"/>
        <dbReference type="ChEBI" id="CHEBI:456215"/>
        <dbReference type="EC" id="6.1.1.10"/>
    </reaction>
</comment>
<evidence type="ECO:0000256" key="18">
    <source>
        <dbReference type="ARBA" id="ARBA00044737"/>
    </source>
</evidence>
<keyword evidence="7" id="KW-0963">Cytoplasm</keyword>
<comment type="pathway">
    <text evidence="3">Lipid metabolism; sphingolipid metabolism.</text>
</comment>
<dbReference type="Pfam" id="PF19303">
    <property type="entry name" value="Anticodon_3"/>
    <property type="match status" value="1"/>
</dbReference>
<name>A0A0G2FWI3_PHACM</name>
<dbReference type="Gene3D" id="3.40.50.620">
    <property type="entry name" value="HUPs"/>
    <property type="match status" value="1"/>
</dbReference>
<feature type="domain" description="Methionyl-tRNA synthetase anticodon-binding" evidence="24">
    <location>
        <begin position="701"/>
        <end position="845"/>
    </location>
</feature>
<dbReference type="GO" id="GO:0017101">
    <property type="term" value="C:aminoacyl-tRNA synthetase multienzyme complex"/>
    <property type="evidence" value="ECO:0007669"/>
    <property type="project" value="TreeGrafter"/>
</dbReference>
<dbReference type="SUPFAM" id="SSF51735">
    <property type="entry name" value="NAD(P)-binding Rossmann-fold domains"/>
    <property type="match status" value="1"/>
</dbReference>
<keyword evidence="11 21" id="KW-0067">ATP-binding</keyword>
<dbReference type="GO" id="GO:0004825">
    <property type="term" value="F:methionine-tRNA ligase activity"/>
    <property type="evidence" value="ECO:0007669"/>
    <property type="project" value="UniProtKB-EC"/>
</dbReference>
<dbReference type="GO" id="GO:0030148">
    <property type="term" value="P:sphingolipid biosynthetic process"/>
    <property type="evidence" value="ECO:0007669"/>
    <property type="project" value="InterPro"/>
</dbReference>
<keyword evidence="12" id="KW-0694">RNA-binding</keyword>
<dbReference type="InterPro" id="IPR036291">
    <property type="entry name" value="NAD(P)-bd_dom_sf"/>
</dbReference>
<evidence type="ECO:0000256" key="7">
    <source>
        <dbReference type="ARBA" id="ARBA00022490"/>
    </source>
</evidence>
<evidence type="ECO:0000313" key="25">
    <source>
        <dbReference type="EMBL" id="KKY16188.1"/>
    </source>
</evidence>
<dbReference type="Pfam" id="PF09334">
    <property type="entry name" value="tRNA-synt_1g"/>
    <property type="match status" value="1"/>
</dbReference>
<evidence type="ECO:0000256" key="4">
    <source>
        <dbReference type="ARBA" id="ARBA00004991"/>
    </source>
</evidence>
<dbReference type="SUPFAM" id="SSF52374">
    <property type="entry name" value="Nucleotidylyl transferase"/>
    <property type="match status" value="1"/>
</dbReference>
<dbReference type="FunFam" id="2.20.28.20:FF:000001">
    <property type="entry name" value="Methionine--tRNA ligase"/>
    <property type="match status" value="1"/>
</dbReference>
<comment type="function">
    <text evidence="18">Catalyzes the reduction of 3'-oxosphinganine (3-ketodihydrosphingosine/KDS) to sphinganine (dihydrosphingosine/DHS), the second step of de novo sphingolipid biosynthesis.</text>
</comment>
<dbReference type="CDD" id="cd08939">
    <property type="entry name" value="KDSR-like_SDR_c"/>
    <property type="match status" value="1"/>
</dbReference>
<keyword evidence="14" id="KW-0443">Lipid metabolism</keyword>
<feature type="compositionally biased region" description="Basic and acidic residues" evidence="22">
    <location>
        <begin position="895"/>
        <end position="919"/>
    </location>
</feature>
<dbReference type="GO" id="GO:0006666">
    <property type="term" value="P:3-keto-sphinganine metabolic process"/>
    <property type="evidence" value="ECO:0007669"/>
    <property type="project" value="InterPro"/>
</dbReference>
<comment type="caution">
    <text evidence="25">The sequence shown here is derived from an EMBL/GenBank/DDBJ whole genome shotgun (WGS) entry which is preliminary data.</text>
</comment>
<organism evidence="25 26">
    <name type="scientific">Phaeomoniella chlamydospora</name>
    <name type="common">Phaeoacremonium chlamydosporum</name>
    <dbReference type="NCBI Taxonomy" id="158046"/>
    <lineage>
        <taxon>Eukaryota</taxon>
        <taxon>Fungi</taxon>
        <taxon>Dikarya</taxon>
        <taxon>Ascomycota</taxon>
        <taxon>Pezizomycotina</taxon>
        <taxon>Eurotiomycetes</taxon>
        <taxon>Chaetothyriomycetidae</taxon>
        <taxon>Phaeomoniellales</taxon>
        <taxon>Phaeomoniellaceae</taxon>
        <taxon>Phaeomoniella</taxon>
    </lineage>
</organism>
<evidence type="ECO:0000256" key="20">
    <source>
        <dbReference type="ARBA" id="ARBA00048930"/>
    </source>
</evidence>
<dbReference type="GO" id="GO:0005783">
    <property type="term" value="C:endoplasmic reticulum"/>
    <property type="evidence" value="ECO:0007669"/>
    <property type="project" value="UniProtKB-SubCell"/>
</dbReference>
<evidence type="ECO:0000256" key="14">
    <source>
        <dbReference type="ARBA" id="ARBA00022919"/>
    </source>
</evidence>
<evidence type="ECO:0000256" key="21">
    <source>
        <dbReference type="RuleBase" id="RU363039"/>
    </source>
</evidence>
<dbReference type="EC" id="6.1.1.10" evidence="6"/>
<comment type="catalytic activity">
    <reaction evidence="20">
        <text>sphinganine + NADP(+) = 3-oxosphinganine + NADPH + H(+)</text>
        <dbReference type="Rhea" id="RHEA:22640"/>
        <dbReference type="ChEBI" id="CHEBI:15378"/>
        <dbReference type="ChEBI" id="CHEBI:57783"/>
        <dbReference type="ChEBI" id="CHEBI:57817"/>
        <dbReference type="ChEBI" id="CHEBI:58299"/>
        <dbReference type="ChEBI" id="CHEBI:58349"/>
        <dbReference type="EC" id="1.1.1.102"/>
    </reaction>
    <physiologicalReaction direction="right-to-left" evidence="20">
        <dbReference type="Rhea" id="RHEA:22642"/>
    </physiologicalReaction>
</comment>
<reference evidence="25 26" key="1">
    <citation type="submission" date="2015-05" db="EMBL/GenBank/DDBJ databases">
        <title>Distinctive expansion of gene families associated with plant cell wall degradation and secondary metabolism in the genomes of grapevine trunk pathogens.</title>
        <authorList>
            <person name="Lawrence D.P."/>
            <person name="Travadon R."/>
            <person name="Rolshausen P.E."/>
            <person name="Baumgartner K."/>
        </authorList>
    </citation>
    <scope>NUCLEOTIDE SEQUENCE [LARGE SCALE GENOMIC DNA]</scope>
    <source>
        <strain evidence="25">UCRPC4</strain>
    </source>
</reference>
<keyword evidence="9 21" id="KW-0436">Ligase</keyword>
<evidence type="ECO:0000256" key="13">
    <source>
        <dbReference type="ARBA" id="ARBA00022917"/>
    </source>
</evidence>
<evidence type="ECO:0000256" key="17">
    <source>
        <dbReference type="ARBA" id="ARBA00030904"/>
    </source>
</evidence>
<dbReference type="CDD" id="cd07957">
    <property type="entry name" value="Anticodon_Ia_Met"/>
    <property type="match status" value="1"/>
</dbReference>
<evidence type="ECO:0000256" key="9">
    <source>
        <dbReference type="ARBA" id="ARBA00022598"/>
    </source>
</evidence>
<evidence type="ECO:0000313" key="26">
    <source>
        <dbReference type="Proteomes" id="UP000053317"/>
    </source>
</evidence>
<reference evidence="25 26" key="2">
    <citation type="submission" date="2015-05" db="EMBL/GenBank/DDBJ databases">
        <authorList>
            <person name="Morales-Cruz A."/>
            <person name="Amrine K.C."/>
            <person name="Cantu D."/>
        </authorList>
    </citation>
    <scope>NUCLEOTIDE SEQUENCE [LARGE SCALE GENOMIC DNA]</scope>
    <source>
        <strain evidence="25">UCRPC4</strain>
    </source>
</reference>
<dbReference type="Gene3D" id="2.20.28.20">
    <property type="entry name" value="Methionyl-tRNA synthetase, Zn-domain"/>
    <property type="match status" value="1"/>
</dbReference>
<evidence type="ECO:0000259" key="23">
    <source>
        <dbReference type="Pfam" id="PF09334"/>
    </source>
</evidence>
<evidence type="ECO:0000256" key="11">
    <source>
        <dbReference type="ARBA" id="ARBA00022840"/>
    </source>
</evidence>
<evidence type="ECO:0000256" key="6">
    <source>
        <dbReference type="ARBA" id="ARBA00012838"/>
    </source>
</evidence>
<accession>A0A0G2FWI3</accession>